<proteinExistence type="inferred from homology"/>
<dbReference type="SUPFAM" id="SSF46689">
    <property type="entry name" value="Homeodomain-like"/>
    <property type="match status" value="1"/>
</dbReference>
<evidence type="ECO:0000259" key="4">
    <source>
        <dbReference type="PROSITE" id="PS50994"/>
    </source>
</evidence>
<evidence type="ECO:0000256" key="2">
    <source>
        <dbReference type="SAM" id="Coils"/>
    </source>
</evidence>
<dbReference type="PANTHER" id="PTHR46889:SF4">
    <property type="entry name" value="TRANSPOSASE INSO FOR INSERTION SEQUENCE ELEMENT IS911B-RELATED"/>
    <property type="match status" value="1"/>
</dbReference>
<comment type="similarity">
    <text evidence="1">Belongs to the transposase 8 family.</text>
</comment>
<dbReference type="Pfam" id="PF01527">
    <property type="entry name" value="HTH_Tnp_1"/>
    <property type="match status" value="1"/>
</dbReference>
<dbReference type="AlphaFoldDB" id="A0A6M4YC12"/>
<dbReference type="InterPro" id="IPR036397">
    <property type="entry name" value="RNaseH_sf"/>
</dbReference>
<evidence type="ECO:0000256" key="1">
    <source>
        <dbReference type="ARBA" id="ARBA00009964"/>
    </source>
</evidence>
<feature type="coiled-coil region" evidence="2">
    <location>
        <begin position="114"/>
        <end position="148"/>
    </location>
</feature>
<dbReference type="PANTHER" id="PTHR46889">
    <property type="entry name" value="TRANSPOSASE INSF FOR INSERTION SEQUENCE IS3B-RELATED"/>
    <property type="match status" value="1"/>
</dbReference>
<dbReference type="InterPro" id="IPR050900">
    <property type="entry name" value="Transposase_IS3/IS150/IS904"/>
</dbReference>
<dbReference type="Pfam" id="PF00665">
    <property type="entry name" value="rve"/>
    <property type="match status" value="1"/>
</dbReference>
<evidence type="ECO:0000256" key="3">
    <source>
        <dbReference type="SAM" id="MobiDB-lite"/>
    </source>
</evidence>
<feature type="region of interest" description="Disordered" evidence="3">
    <location>
        <begin position="282"/>
        <end position="301"/>
    </location>
</feature>
<dbReference type="RefSeq" id="WP_171275168.1">
    <property type="nucleotide sequence ID" value="NZ_CAWPJG010000001.1"/>
</dbReference>
<dbReference type="InterPro" id="IPR009057">
    <property type="entry name" value="Homeodomain-like_sf"/>
</dbReference>
<keyword evidence="2" id="KW-0175">Coiled coil</keyword>
<dbReference type="Proteomes" id="UP000501427">
    <property type="component" value="Chromosome"/>
</dbReference>
<feature type="domain" description="Integrase catalytic" evidence="4">
    <location>
        <begin position="301"/>
        <end position="467"/>
    </location>
</feature>
<organism evidence="5 6">
    <name type="scientific">Aeromonas media</name>
    <dbReference type="NCBI Taxonomy" id="651"/>
    <lineage>
        <taxon>Bacteria</taxon>
        <taxon>Pseudomonadati</taxon>
        <taxon>Pseudomonadota</taxon>
        <taxon>Gammaproteobacteria</taxon>
        <taxon>Aeromonadales</taxon>
        <taxon>Aeromonadaceae</taxon>
        <taxon>Aeromonas</taxon>
    </lineage>
</organism>
<gene>
    <name evidence="5" type="ORF">E4184_00615</name>
</gene>
<dbReference type="SUPFAM" id="SSF53098">
    <property type="entry name" value="Ribonuclease H-like"/>
    <property type="match status" value="1"/>
</dbReference>
<dbReference type="PROSITE" id="PS50994">
    <property type="entry name" value="INTEGRASE"/>
    <property type="match status" value="1"/>
</dbReference>
<sequence>MARYSSERKAALLKKLLPPINMSVAELARQENISEVTLYNWRKHAKDGGSPVPGDNKLTDEWPAEAKFAVVLETAALSEIELSEYCRRKGLYPEQVQQWRQACILGQQSARTLQQAEKAQAKADKKRIRQLEQELRRKDKALAEAAALLILPKKARCLLEQRRRGQLTSLPERQQYVAWWREALEAGARKHPAAEVLGLSLRTLQRWLAGPELSADRRPDAVRSIPAHALSPEERQAVLDVCNSQEFASLPPSQIVPRLADQGRYLASESSFYRILRAADQQHRRGRSQPPRHVPVPTSHTATGPNQVWSWDITYLPSLVRGQYYYLYLIEDIYSRKGVGWEVHEQECGERAAALLQRSIIREQCWKQPLVLHSDNCAPMKSVTLLTKMHDLGDTPSRGRPRVSNDNPYSESLFRTLKYCPQWPSDGFASLEAAREWVRDFMAWYNEEHRHSRIRFVTPNERHRGDDKALLAKRDAVYQAARAQHPARWSGKTRYWTPIGAVMLNPERPEKPQGEIVNILLKIKNSFLPTKQILIGL</sequence>
<reference evidence="5 6" key="1">
    <citation type="submission" date="2019-03" db="EMBL/GenBank/DDBJ databases">
        <title>Novel transposon Tn6433 accelerates the dissemination of tet(E) in Aeromonas from aerobic biofilm under oxytetracycline stress.</title>
        <authorList>
            <person name="Shi Y."/>
            <person name="Tian Z."/>
            <person name="Zhang Y."/>
            <person name="Zhang H."/>
            <person name="Yang M."/>
        </authorList>
    </citation>
    <scope>NUCLEOTIDE SEQUENCE [LARGE SCALE GENOMIC DNA]</scope>
    <source>
        <strain evidence="5 6">T0.1-19</strain>
    </source>
</reference>
<dbReference type="GO" id="GO:0003677">
    <property type="term" value="F:DNA binding"/>
    <property type="evidence" value="ECO:0007669"/>
    <property type="project" value="InterPro"/>
</dbReference>
<dbReference type="GO" id="GO:0004803">
    <property type="term" value="F:transposase activity"/>
    <property type="evidence" value="ECO:0007669"/>
    <property type="project" value="InterPro"/>
</dbReference>
<dbReference type="Gene3D" id="3.30.420.10">
    <property type="entry name" value="Ribonuclease H-like superfamily/Ribonuclease H"/>
    <property type="match status" value="1"/>
</dbReference>
<dbReference type="InterPro" id="IPR048020">
    <property type="entry name" value="Transpos_IS3"/>
</dbReference>
<name>A0A6M4YC12_AERME</name>
<accession>A0A6M4YC12</accession>
<dbReference type="NCBIfam" id="NF033516">
    <property type="entry name" value="transpos_IS3"/>
    <property type="match status" value="1"/>
</dbReference>
<dbReference type="InterPro" id="IPR002514">
    <property type="entry name" value="Transposase_8"/>
</dbReference>
<protein>
    <submittedName>
        <fullName evidence="5">IS3 family transposase</fullName>
    </submittedName>
</protein>
<evidence type="ECO:0000313" key="5">
    <source>
        <dbReference type="EMBL" id="QJT20126.1"/>
    </source>
</evidence>
<dbReference type="GO" id="GO:0006313">
    <property type="term" value="P:DNA transposition"/>
    <property type="evidence" value="ECO:0007669"/>
    <property type="project" value="InterPro"/>
</dbReference>
<dbReference type="InterPro" id="IPR012337">
    <property type="entry name" value="RNaseH-like_sf"/>
</dbReference>
<dbReference type="GO" id="GO:0015074">
    <property type="term" value="P:DNA integration"/>
    <property type="evidence" value="ECO:0007669"/>
    <property type="project" value="InterPro"/>
</dbReference>
<dbReference type="EMBL" id="CP038441">
    <property type="protein sequence ID" value="QJT20126.1"/>
    <property type="molecule type" value="Genomic_DNA"/>
</dbReference>
<dbReference type="InterPro" id="IPR001584">
    <property type="entry name" value="Integrase_cat-core"/>
</dbReference>
<evidence type="ECO:0000313" key="6">
    <source>
        <dbReference type="Proteomes" id="UP000501427"/>
    </source>
</evidence>